<dbReference type="PANTHER" id="PTHR43289:SF6">
    <property type="entry name" value="SERINE_THREONINE-PROTEIN KINASE NEKL-3"/>
    <property type="match status" value="1"/>
</dbReference>
<dbReference type="EMBL" id="JABBXF010000023">
    <property type="protein sequence ID" value="NVK78393.1"/>
    <property type="molecule type" value="Genomic_DNA"/>
</dbReference>
<reference evidence="11 12" key="1">
    <citation type="submission" date="2020-04" db="EMBL/GenBank/DDBJ databases">
        <title>Draft Genome Sequence of Streptomyces morookaense DSM 40503, an 8-azaguanine-producing strain.</title>
        <authorList>
            <person name="Qi J."/>
            <person name="Gao J.-M."/>
        </authorList>
    </citation>
    <scope>NUCLEOTIDE SEQUENCE [LARGE SCALE GENOMIC DNA]</scope>
    <source>
        <strain evidence="11 12">DSM 40503</strain>
    </source>
</reference>
<keyword evidence="9" id="KW-0472">Membrane</keyword>
<dbReference type="PROSITE" id="PS00108">
    <property type="entry name" value="PROTEIN_KINASE_ST"/>
    <property type="match status" value="1"/>
</dbReference>
<proteinExistence type="predicted"/>
<keyword evidence="6 7" id="KW-0067">ATP-binding</keyword>
<evidence type="ECO:0000256" key="4">
    <source>
        <dbReference type="ARBA" id="ARBA00022741"/>
    </source>
</evidence>
<name>A0A7Y7E6X1_STRMO</name>
<dbReference type="PANTHER" id="PTHR43289">
    <property type="entry name" value="MITOGEN-ACTIVATED PROTEIN KINASE KINASE KINASE 20-RELATED"/>
    <property type="match status" value="1"/>
</dbReference>
<keyword evidence="2" id="KW-0723">Serine/threonine-protein kinase</keyword>
<evidence type="ECO:0000256" key="6">
    <source>
        <dbReference type="ARBA" id="ARBA00022840"/>
    </source>
</evidence>
<feature type="transmembrane region" description="Helical" evidence="9">
    <location>
        <begin position="317"/>
        <end position="339"/>
    </location>
</feature>
<protein>
    <recommendedName>
        <fullName evidence="1">non-specific serine/threonine protein kinase</fullName>
        <ecNumber evidence="1">2.7.11.1</ecNumber>
    </recommendedName>
</protein>
<gene>
    <name evidence="11" type="ORF">HG542_12035</name>
</gene>
<feature type="region of interest" description="Disordered" evidence="8">
    <location>
        <begin position="288"/>
        <end position="310"/>
    </location>
</feature>
<keyword evidence="4 7" id="KW-0547">Nucleotide-binding</keyword>
<feature type="region of interest" description="Disordered" evidence="8">
    <location>
        <begin position="344"/>
        <end position="385"/>
    </location>
</feature>
<dbReference type="Gene3D" id="1.10.510.10">
    <property type="entry name" value="Transferase(Phosphotransferase) domain 1"/>
    <property type="match status" value="1"/>
</dbReference>
<dbReference type="SMART" id="SM00220">
    <property type="entry name" value="S_TKc"/>
    <property type="match status" value="1"/>
</dbReference>
<evidence type="ECO:0000256" key="3">
    <source>
        <dbReference type="ARBA" id="ARBA00022679"/>
    </source>
</evidence>
<evidence type="ECO:0000313" key="11">
    <source>
        <dbReference type="EMBL" id="NVK78393.1"/>
    </source>
</evidence>
<evidence type="ECO:0000256" key="5">
    <source>
        <dbReference type="ARBA" id="ARBA00022777"/>
    </source>
</evidence>
<dbReference type="Gene3D" id="3.30.200.20">
    <property type="entry name" value="Phosphorylase Kinase, domain 1"/>
    <property type="match status" value="1"/>
</dbReference>
<evidence type="ECO:0000256" key="2">
    <source>
        <dbReference type="ARBA" id="ARBA00022527"/>
    </source>
</evidence>
<feature type="compositionally biased region" description="Low complexity" evidence="8">
    <location>
        <begin position="489"/>
        <end position="525"/>
    </location>
</feature>
<feature type="binding site" evidence="7">
    <location>
        <position position="44"/>
    </location>
    <ligand>
        <name>ATP</name>
        <dbReference type="ChEBI" id="CHEBI:30616"/>
    </ligand>
</feature>
<evidence type="ECO:0000256" key="1">
    <source>
        <dbReference type="ARBA" id="ARBA00012513"/>
    </source>
</evidence>
<evidence type="ECO:0000313" key="12">
    <source>
        <dbReference type="Proteomes" id="UP000587462"/>
    </source>
</evidence>
<dbReference type="PROSITE" id="PS00107">
    <property type="entry name" value="PROTEIN_KINASE_ATP"/>
    <property type="match status" value="1"/>
</dbReference>
<dbReference type="Pfam" id="PF00069">
    <property type="entry name" value="Pkinase"/>
    <property type="match status" value="1"/>
</dbReference>
<keyword evidence="9" id="KW-1133">Transmembrane helix</keyword>
<feature type="compositionally biased region" description="Low complexity" evidence="8">
    <location>
        <begin position="376"/>
        <end position="385"/>
    </location>
</feature>
<dbReference type="SUPFAM" id="SSF56112">
    <property type="entry name" value="Protein kinase-like (PK-like)"/>
    <property type="match status" value="1"/>
</dbReference>
<keyword evidence="3" id="KW-0808">Transferase</keyword>
<dbReference type="AlphaFoldDB" id="A0A7Y7E6X1"/>
<dbReference type="GO" id="GO:0004674">
    <property type="term" value="F:protein serine/threonine kinase activity"/>
    <property type="evidence" value="ECO:0007669"/>
    <property type="project" value="UniProtKB-KW"/>
</dbReference>
<dbReference type="InterPro" id="IPR017441">
    <property type="entry name" value="Protein_kinase_ATP_BS"/>
</dbReference>
<dbReference type="PROSITE" id="PS50011">
    <property type="entry name" value="PROTEIN_KINASE_DOM"/>
    <property type="match status" value="1"/>
</dbReference>
<keyword evidence="12" id="KW-1185">Reference proteome</keyword>
<dbReference type="InterPro" id="IPR008271">
    <property type="entry name" value="Ser/Thr_kinase_AS"/>
</dbReference>
<evidence type="ECO:0000256" key="8">
    <source>
        <dbReference type="SAM" id="MobiDB-lite"/>
    </source>
</evidence>
<dbReference type="Proteomes" id="UP000587462">
    <property type="component" value="Unassembled WGS sequence"/>
</dbReference>
<dbReference type="InterPro" id="IPR000719">
    <property type="entry name" value="Prot_kinase_dom"/>
</dbReference>
<organism evidence="11 12">
    <name type="scientific">Streptomyces morookaense</name>
    <name type="common">Streptoverticillium morookaense</name>
    <dbReference type="NCBI Taxonomy" id="1970"/>
    <lineage>
        <taxon>Bacteria</taxon>
        <taxon>Bacillati</taxon>
        <taxon>Actinomycetota</taxon>
        <taxon>Actinomycetes</taxon>
        <taxon>Kitasatosporales</taxon>
        <taxon>Streptomycetaceae</taxon>
        <taxon>Streptomyces</taxon>
    </lineage>
</organism>
<dbReference type="InterPro" id="IPR011009">
    <property type="entry name" value="Kinase-like_dom_sf"/>
</dbReference>
<feature type="domain" description="Protein kinase" evidence="10">
    <location>
        <begin position="15"/>
        <end position="270"/>
    </location>
</feature>
<feature type="region of interest" description="Disordered" evidence="8">
    <location>
        <begin position="486"/>
        <end position="531"/>
    </location>
</feature>
<keyword evidence="9" id="KW-0812">Transmembrane</keyword>
<dbReference type="EC" id="2.7.11.1" evidence="1"/>
<sequence length="531" mass="53910">MSGEPGAGRFLAGRYRLLDGLGQGGMGTVWRARDEILDREVAVKEVRAPDGMPDEEVRTLYIRLEREGRAAARVAHRNVVGVHDVITEDGRPWIVMELVRGLSLAQILEAEGPLTPARTAHIGAEVLAALRAAHAVGVLHRDVKPGNVLVANDGRVVLSDFGIATVAGASALTSAGQLLGSPEYLAPERALGGPPGPESDLWSLGVTLYAAVEGYSPFRQDTALSTLRAVVDQELPPPRRAGGLAPVLEGLLRKDPQLRMGAEEAAHLLREAAAGGAPRAVPAAYAPTVAAPSPEPPQEPGPATTAAASGQPRRGRAALLVAGVLVAALAAGGLVWALADHGSSGNGGGTPAAGSPSPGDDNGNKGTPSGSAPETGGKSASPGAGASVGVALTAVRDHYNGPCPPPDAAAPSFTAALTVTRAPVDVVYRWVTDSGNGDWQTVRFTDTRPRMVQHAEPGRSSGKGWVAVEVKSPQQTTSRHVSFTLTCRATPPTGSAPASGSPSGSSGPTSSASPSPGPATAYSGAYGSGGR</sequence>
<evidence type="ECO:0000256" key="9">
    <source>
        <dbReference type="SAM" id="Phobius"/>
    </source>
</evidence>
<keyword evidence="5 11" id="KW-0418">Kinase</keyword>
<dbReference type="GO" id="GO:0005524">
    <property type="term" value="F:ATP binding"/>
    <property type="evidence" value="ECO:0007669"/>
    <property type="project" value="UniProtKB-UniRule"/>
</dbReference>
<evidence type="ECO:0000259" key="10">
    <source>
        <dbReference type="PROSITE" id="PS50011"/>
    </source>
</evidence>
<accession>A0A7Y7E6X1</accession>
<evidence type="ECO:0000256" key="7">
    <source>
        <dbReference type="PROSITE-ProRule" id="PRU10141"/>
    </source>
</evidence>
<dbReference type="RefSeq" id="WP_171080459.1">
    <property type="nucleotide sequence ID" value="NZ_BNBU01000013.1"/>
</dbReference>
<dbReference type="CDD" id="cd14014">
    <property type="entry name" value="STKc_PknB_like"/>
    <property type="match status" value="1"/>
</dbReference>
<comment type="caution">
    <text evidence="11">The sequence shown here is derived from an EMBL/GenBank/DDBJ whole genome shotgun (WGS) entry which is preliminary data.</text>
</comment>